<dbReference type="InterPro" id="IPR027291">
    <property type="entry name" value="Glyco_hydro_38_N_sf"/>
</dbReference>
<dbReference type="GO" id="GO:0006013">
    <property type="term" value="P:mannose metabolic process"/>
    <property type="evidence" value="ECO:0007669"/>
    <property type="project" value="InterPro"/>
</dbReference>
<gene>
    <name evidence="3" type="ORF">Pmar_PMAR011384</name>
</gene>
<keyword evidence="1" id="KW-0732">Signal</keyword>
<sequence length="212" mass="23592">MAIVLHFILLVTAIATAVDGTIREAKTTMLRVDGNLVEIPLSPGGPYNTSGGPIIDDPRVINVHLVPHTHNDPGWLKTVDQYFAGTSNSIQNANVGLILDSVIAELQLDENRKFIYVEIAFFTRWWRRQSRATKRIVRQLVAEGRLLFINAGWVMNDEAATLYTDIIDQHTAGALKIATEFSTDASPRVGWQIDPFGHSSFQNKAFREVPVP</sequence>
<reference evidence="3 4" key="1">
    <citation type="submission" date="2008-07" db="EMBL/GenBank/DDBJ databases">
        <authorList>
            <person name="El-Sayed N."/>
            <person name="Caler E."/>
            <person name="Inman J."/>
            <person name="Amedeo P."/>
            <person name="Hass B."/>
            <person name="Wortman J."/>
        </authorList>
    </citation>
    <scope>NUCLEOTIDE SEQUENCE [LARGE SCALE GENOMIC DNA]</scope>
    <source>
        <strain evidence="4">ATCC 50983 / TXsc</strain>
    </source>
</reference>
<keyword evidence="4" id="KW-1185">Reference proteome</keyword>
<dbReference type="OrthoDB" id="285853at2759"/>
<name>C5L5M1_PERM5</name>
<dbReference type="PANTHER" id="PTHR11607:SF3">
    <property type="entry name" value="LYSOSOMAL ALPHA-MANNOSIDASE"/>
    <property type="match status" value="1"/>
</dbReference>
<dbReference type="InterPro" id="IPR050843">
    <property type="entry name" value="Glycosyl_Hydrlase_38"/>
</dbReference>
<feature type="non-terminal residue" evidence="3">
    <location>
        <position position="212"/>
    </location>
</feature>
<protein>
    <submittedName>
        <fullName evidence="3">Lysosomal alpha-mannosidase, putative</fullName>
    </submittedName>
</protein>
<organism evidence="4">
    <name type="scientific">Perkinsus marinus (strain ATCC 50983 / TXsc)</name>
    <dbReference type="NCBI Taxonomy" id="423536"/>
    <lineage>
        <taxon>Eukaryota</taxon>
        <taxon>Sar</taxon>
        <taxon>Alveolata</taxon>
        <taxon>Perkinsozoa</taxon>
        <taxon>Perkinsea</taxon>
        <taxon>Perkinsida</taxon>
        <taxon>Perkinsidae</taxon>
        <taxon>Perkinsus</taxon>
    </lineage>
</organism>
<feature type="signal peptide" evidence="1">
    <location>
        <begin position="1"/>
        <end position="20"/>
    </location>
</feature>
<dbReference type="PANTHER" id="PTHR11607">
    <property type="entry name" value="ALPHA-MANNOSIDASE"/>
    <property type="match status" value="1"/>
</dbReference>
<dbReference type="SUPFAM" id="SSF88713">
    <property type="entry name" value="Glycoside hydrolase/deacetylase"/>
    <property type="match status" value="1"/>
</dbReference>
<dbReference type="InParanoid" id="C5L5M1"/>
<dbReference type="EMBL" id="GG679425">
    <property type="protein sequence ID" value="EER07972.1"/>
    <property type="molecule type" value="Genomic_DNA"/>
</dbReference>
<dbReference type="RefSeq" id="XP_002776156.1">
    <property type="nucleotide sequence ID" value="XM_002776110.1"/>
</dbReference>
<evidence type="ECO:0000256" key="1">
    <source>
        <dbReference type="SAM" id="SignalP"/>
    </source>
</evidence>
<dbReference type="Proteomes" id="UP000007800">
    <property type="component" value="Unassembled WGS sequence"/>
</dbReference>
<dbReference type="InterPro" id="IPR011330">
    <property type="entry name" value="Glyco_hydro/deAcase_b/a-brl"/>
</dbReference>
<dbReference type="Pfam" id="PF01074">
    <property type="entry name" value="Glyco_hydro_38N"/>
    <property type="match status" value="1"/>
</dbReference>
<dbReference type="GO" id="GO:0004559">
    <property type="term" value="F:alpha-mannosidase activity"/>
    <property type="evidence" value="ECO:0007669"/>
    <property type="project" value="InterPro"/>
</dbReference>
<proteinExistence type="predicted"/>
<evidence type="ECO:0000313" key="3">
    <source>
        <dbReference type="EMBL" id="EER07972.1"/>
    </source>
</evidence>
<evidence type="ECO:0000313" key="4">
    <source>
        <dbReference type="Proteomes" id="UP000007800"/>
    </source>
</evidence>
<feature type="chain" id="PRO_5002954832" evidence="1">
    <location>
        <begin position="21"/>
        <end position="212"/>
    </location>
</feature>
<accession>C5L5M1</accession>
<evidence type="ECO:0000259" key="2">
    <source>
        <dbReference type="Pfam" id="PF01074"/>
    </source>
</evidence>
<dbReference type="Gene3D" id="3.20.110.10">
    <property type="entry name" value="Glycoside hydrolase 38, N terminal domain"/>
    <property type="match status" value="1"/>
</dbReference>
<dbReference type="AlphaFoldDB" id="C5L5M1"/>
<dbReference type="InterPro" id="IPR000602">
    <property type="entry name" value="Glyco_hydro_38_N"/>
</dbReference>
<dbReference type="GeneID" id="9064075"/>
<feature type="domain" description="Glycoside hydrolase family 38 N-terminal" evidence="2">
    <location>
        <begin position="62"/>
        <end position="204"/>
    </location>
</feature>